<gene>
    <name evidence="1" type="primary">Cnig_chr_I.g3626</name>
    <name evidence="1" type="ORF">B9Z55_003626</name>
</gene>
<dbReference type="EMBL" id="PDUG01000001">
    <property type="protein sequence ID" value="PIC54336.1"/>
    <property type="molecule type" value="Genomic_DNA"/>
</dbReference>
<comment type="caution">
    <text evidence="1">The sequence shown here is derived from an EMBL/GenBank/DDBJ whole genome shotgun (WGS) entry which is preliminary data.</text>
</comment>
<accession>A0A2G5VRZ6</accession>
<reference evidence="2" key="1">
    <citation type="submission" date="2017-10" db="EMBL/GenBank/DDBJ databases">
        <title>Rapid genome shrinkage in a self-fertile nematode reveals novel sperm competition proteins.</title>
        <authorList>
            <person name="Yin D."/>
            <person name="Schwarz E.M."/>
            <person name="Thomas C.G."/>
            <person name="Felde R.L."/>
            <person name="Korf I.F."/>
            <person name="Cutter A.D."/>
            <person name="Schartner C.M."/>
            <person name="Ralston E.J."/>
            <person name="Meyer B.J."/>
            <person name="Haag E.S."/>
        </authorList>
    </citation>
    <scope>NUCLEOTIDE SEQUENCE [LARGE SCALE GENOMIC DNA]</scope>
    <source>
        <strain evidence="2">JU1422</strain>
    </source>
</reference>
<evidence type="ECO:0000313" key="1">
    <source>
        <dbReference type="EMBL" id="PIC54336.1"/>
    </source>
</evidence>
<dbReference type="AlphaFoldDB" id="A0A2G5VRZ6"/>
<keyword evidence="2" id="KW-1185">Reference proteome</keyword>
<protein>
    <submittedName>
        <fullName evidence="1">Uncharacterized protein</fullName>
    </submittedName>
</protein>
<sequence>MISFWFFFSNFPIPKPRPFSPSHTPELLDLIGEKFDDFLFFSVSLRLSSLSLSGKIKVDRFVLKTKKCIRDNDLLLLGEDLNQKRKKKRKRFIFRRRCVILVFLSI</sequence>
<organism evidence="1 2">
    <name type="scientific">Caenorhabditis nigoni</name>
    <dbReference type="NCBI Taxonomy" id="1611254"/>
    <lineage>
        <taxon>Eukaryota</taxon>
        <taxon>Metazoa</taxon>
        <taxon>Ecdysozoa</taxon>
        <taxon>Nematoda</taxon>
        <taxon>Chromadorea</taxon>
        <taxon>Rhabditida</taxon>
        <taxon>Rhabditina</taxon>
        <taxon>Rhabditomorpha</taxon>
        <taxon>Rhabditoidea</taxon>
        <taxon>Rhabditidae</taxon>
        <taxon>Peloderinae</taxon>
        <taxon>Caenorhabditis</taxon>
    </lineage>
</organism>
<dbReference type="Proteomes" id="UP000230233">
    <property type="component" value="Chromosome I"/>
</dbReference>
<evidence type="ECO:0000313" key="2">
    <source>
        <dbReference type="Proteomes" id="UP000230233"/>
    </source>
</evidence>
<proteinExistence type="predicted"/>
<name>A0A2G5VRZ6_9PELO</name>